<evidence type="ECO:0000313" key="3">
    <source>
        <dbReference type="Proteomes" id="UP001530377"/>
    </source>
</evidence>
<evidence type="ECO:0000313" key="2">
    <source>
        <dbReference type="EMBL" id="KAL3807552.1"/>
    </source>
</evidence>
<dbReference type="PANTHER" id="PTHR34988:SF1">
    <property type="entry name" value="DNA-BINDING PROTEIN"/>
    <property type="match status" value="1"/>
</dbReference>
<reference evidence="2 3" key="1">
    <citation type="submission" date="2024-10" db="EMBL/GenBank/DDBJ databases">
        <title>Updated reference genomes for cyclostephanoid diatoms.</title>
        <authorList>
            <person name="Roberts W.R."/>
            <person name="Alverson A.J."/>
        </authorList>
    </citation>
    <scope>NUCLEOTIDE SEQUENCE [LARGE SCALE GENOMIC DNA]</scope>
    <source>
        <strain evidence="2 3">AJA228-03</strain>
    </source>
</reference>
<dbReference type="AlphaFoldDB" id="A0ABD3R3X8"/>
<organism evidence="2 3">
    <name type="scientific">Cyclostephanos tholiformis</name>
    <dbReference type="NCBI Taxonomy" id="382380"/>
    <lineage>
        <taxon>Eukaryota</taxon>
        <taxon>Sar</taxon>
        <taxon>Stramenopiles</taxon>
        <taxon>Ochrophyta</taxon>
        <taxon>Bacillariophyta</taxon>
        <taxon>Coscinodiscophyceae</taxon>
        <taxon>Thalassiosirophycidae</taxon>
        <taxon>Stephanodiscales</taxon>
        <taxon>Stephanodiscaceae</taxon>
        <taxon>Cyclostephanos</taxon>
    </lineage>
</organism>
<name>A0ABD3R3X8_9STRA</name>
<gene>
    <name evidence="2" type="ORF">ACHAXA_001136</name>
</gene>
<dbReference type="PROSITE" id="PS51742">
    <property type="entry name" value="PPC"/>
    <property type="match status" value="1"/>
</dbReference>
<proteinExistence type="predicted"/>
<protein>
    <recommendedName>
        <fullName evidence="1">PPC domain-containing protein</fullName>
    </recommendedName>
</protein>
<sequence length="121" mass="12801">MHSNATIPSGAVTAHCLRLKPGDELMSSLKRAASTILGGSATEPCGSAFVITAVGSLQDVALRLANASRMDGDRNNDGNDIRRYRNRRFEIVSLTGTFGRYNGCHVHISLADAEGKTLGGI</sequence>
<dbReference type="Proteomes" id="UP001530377">
    <property type="component" value="Unassembled WGS sequence"/>
</dbReference>
<dbReference type="CDD" id="cd11378">
    <property type="entry name" value="DUF296"/>
    <property type="match status" value="1"/>
</dbReference>
<evidence type="ECO:0000259" key="1">
    <source>
        <dbReference type="PROSITE" id="PS51742"/>
    </source>
</evidence>
<keyword evidence="3" id="KW-1185">Reference proteome</keyword>
<dbReference type="SUPFAM" id="SSF117856">
    <property type="entry name" value="AF0104/ALDC/Ptd012-like"/>
    <property type="match status" value="1"/>
</dbReference>
<comment type="caution">
    <text evidence="2">The sequence shown here is derived from an EMBL/GenBank/DDBJ whole genome shotgun (WGS) entry which is preliminary data.</text>
</comment>
<dbReference type="EMBL" id="JALLPB020000617">
    <property type="protein sequence ID" value="KAL3807552.1"/>
    <property type="molecule type" value="Genomic_DNA"/>
</dbReference>
<dbReference type="Gene3D" id="3.30.1330.80">
    <property type="entry name" value="Hypothetical protein, similar to alpha- acetolactate decarboxylase, domain 2"/>
    <property type="match status" value="1"/>
</dbReference>
<accession>A0ABD3R3X8</accession>
<feature type="domain" description="PPC" evidence="1">
    <location>
        <begin position="9"/>
        <end position="121"/>
    </location>
</feature>
<dbReference type="InterPro" id="IPR005175">
    <property type="entry name" value="PPC_dom"/>
</dbReference>
<dbReference type="Pfam" id="PF03479">
    <property type="entry name" value="PCC"/>
    <property type="match status" value="1"/>
</dbReference>
<dbReference type="PANTHER" id="PTHR34988">
    <property type="entry name" value="PROTEIN, PUTATIVE-RELATED"/>
    <property type="match status" value="1"/>
</dbReference>